<dbReference type="Proteomes" id="UP001188597">
    <property type="component" value="Unassembled WGS sequence"/>
</dbReference>
<evidence type="ECO:0000313" key="3">
    <source>
        <dbReference type="EMBL" id="KAK3027902.1"/>
    </source>
</evidence>
<reference evidence="3" key="1">
    <citation type="submission" date="2022-12" db="EMBL/GenBank/DDBJ databases">
        <title>Draft genome assemblies for two species of Escallonia (Escalloniales).</title>
        <authorList>
            <person name="Chanderbali A."/>
            <person name="Dervinis C."/>
            <person name="Anghel I."/>
            <person name="Soltis D."/>
            <person name="Soltis P."/>
            <person name="Zapata F."/>
        </authorList>
    </citation>
    <scope>NUCLEOTIDE SEQUENCE</scope>
    <source>
        <strain evidence="3">UCBG64.0493</strain>
        <tissue evidence="3">Leaf</tissue>
    </source>
</reference>
<keyword evidence="1" id="KW-0175">Coiled coil</keyword>
<proteinExistence type="predicted"/>
<feature type="coiled-coil region" evidence="1">
    <location>
        <begin position="88"/>
        <end position="122"/>
    </location>
</feature>
<keyword evidence="4" id="KW-1185">Reference proteome</keyword>
<evidence type="ECO:0000313" key="4">
    <source>
        <dbReference type="Proteomes" id="UP001188597"/>
    </source>
</evidence>
<feature type="region of interest" description="Disordered" evidence="2">
    <location>
        <begin position="164"/>
        <end position="186"/>
    </location>
</feature>
<dbReference type="EMBL" id="JAVXUP010000437">
    <property type="protein sequence ID" value="KAK3027902.1"/>
    <property type="molecule type" value="Genomic_DNA"/>
</dbReference>
<dbReference type="AlphaFoldDB" id="A0AA89B7W0"/>
<gene>
    <name evidence="3" type="ORF">RJ639_040279</name>
</gene>
<accession>A0AA89B7W0</accession>
<organism evidence="3 4">
    <name type="scientific">Escallonia herrerae</name>
    <dbReference type="NCBI Taxonomy" id="1293975"/>
    <lineage>
        <taxon>Eukaryota</taxon>
        <taxon>Viridiplantae</taxon>
        <taxon>Streptophyta</taxon>
        <taxon>Embryophyta</taxon>
        <taxon>Tracheophyta</taxon>
        <taxon>Spermatophyta</taxon>
        <taxon>Magnoliopsida</taxon>
        <taxon>eudicotyledons</taxon>
        <taxon>Gunneridae</taxon>
        <taxon>Pentapetalae</taxon>
        <taxon>asterids</taxon>
        <taxon>campanulids</taxon>
        <taxon>Escalloniales</taxon>
        <taxon>Escalloniaceae</taxon>
        <taxon>Escallonia</taxon>
    </lineage>
</organism>
<evidence type="ECO:0000256" key="1">
    <source>
        <dbReference type="SAM" id="Coils"/>
    </source>
</evidence>
<evidence type="ECO:0000256" key="2">
    <source>
        <dbReference type="SAM" id="MobiDB-lite"/>
    </source>
</evidence>
<name>A0AA89B7W0_9ASTE</name>
<feature type="region of interest" description="Disordered" evidence="2">
    <location>
        <begin position="227"/>
        <end position="256"/>
    </location>
</feature>
<feature type="compositionally biased region" description="Basic and acidic residues" evidence="2">
    <location>
        <begin position="231"/>
        <end position="256"/>
    </location>
</feature>
<protein>
    <submittedName>
        <fullName evidence="3">Uncharacterized protein</fullName>
    </submittedName>
</protein>
<sequence length="256" mass="28786">MKLRGAQILRWDCVAEVSGLEVPNSGLERKSRPREVPRNKIEKTKGDLQINPLKYVKFLDQPPQDVVALKGREKRESVAQAEEATHLAEELSKRESDLLIQVEALEKRLERAKRKIAEKRSDDGLKIYEMGFLKAKEIFTKRFFDIPLDGFVMPAIGSPTGKMVLPSEAGDTTSQPPKDGPSGTLQDTLIHVLGLSTGLRMGDRIKRRSIKRDWLVMHTSLAYAFGACPDKPPEARPPEMNRHDDARVSNIGHEND</sequence>
<comment type="caution">
    <text evidence="3">The sequence shown here is derived from an EMBL/GenBank/DDBJ whole genome shotgun (WGS) entry which is preliminary data.</text>
</comment>